<organism evidence="1">
    <name type="scientific">Solanum chacoense</name>
    <name type="common">Chaco potato</name>
    <dbReference type="NCBI Taxonomy" id="4108"/>
    <lineage>
        <taxon>Eukaryota</taxon>
        <taxon>Viridiplantae</taxon>
        <taxon>Streptophyta</taxon>
        <taxon>Embryophyta</taxon>
        <taxon>Tracheophyta</taxon>
        <taxon>Spermatophyta</taxon>
        <taxon>Magnoliopsida</taxon>
        <taxon>eudicotyledons</taxon>
        <taxon>Gunneridae</taxon>
        <taxon>Pentapetalae</taxon>
        <taxon>asterids</taxon>
        <taxon>lamiids</taxon>
        <taxon>Solanales</taxon>
        <taxon>Solanaceae</taxon>
        <taxon>Solanoideae</taxon>
        <taxon>Solaneae</taxon>
        <taxon>Solanum</taxon>
    </lineage>
</organism>
<protein>
    <submittedName>
        <fullName evidence="1">Putative ovule protein</fullName>
    </submittedName>
</protein>
<sequence length="106" mass="12386">MTSSTLLLPYKLICFTSISSTNPFMRVPMHPRGEHSFWYQIILQIFMSTVIKSKVQTLPILQNLAISIWHPMSFSNNFQQRNVRNRAQSLSFKAKTLWEGMQYSTN</sequence>
<dbReference type="AlphaFoldDB" id="A0A0V0I3G7"/>
<accession>A0A0V0I3G7</accession>
<evidence type="ECO:0000313" key="1">
    <source>
        <dbReference type="EMBL" id="JAP27134.1"/>
    </source>
</evidence>
<proteinExistence type="predicted"/>
<name>A0A0V0I3G7_SOLCH</name>
<dbReference type="EMBL" id="GEDG01011492">
    <property type="protein sequence ID" value="JAP27134.1"/>
    <property type="molecule type" value="Transcribed_RNA"/>
</dbReference>
<reference evidence="1" key="1">
    <citation type="submission" date="2015-12" db="EMBL/GenBank/DDBJ databases">
        <title>Gene expression during late stages of embryo sac development: a critical building block for successful pollen-pistil interactions.</title>
        <authorList>
            <person name="Liu Y."/>
            <person name="Joly V."/>
            <person name="Sabar M."/>
            <person name="Matton D.P."/>
        </authorList>
    </citation>
    <scope>NUCLEOTIDE SEQUENCE</scope>
</reference>